<name>A0A1F6NYE9_9BACT</name>
<dbReference type="Gene3D" id="1.25.40.10">
    <property type="entry name" value="Tetratricopeptide repeat domain"/>
    <property type="match status" value="1"/>
</dbReference>
<keyword evidence="2" id="KW-1133">Transmembrane helix</keyword>
<proteinExistence type="predicted"/>
<evidence type="ECO:0008006" key="5">
    <source>
        <dbReference type="Google" id="ProtNLM"/>
    </source>
</evidence>
<gene>
    <name evidence="3" type="ORF">A2537_03830</name>
</gene>
<dbReference type="SUPFAM" id="SSF48452">
    <property type="entry name" value="TPR-like"/>
    <property type="match status" value="1"/>
</dbReference>
<organism evidence="3 4">
    <name type="scientific">Candidatus Magasanikbacteria bacterium RIFOXYD2_FULL_36_9</name>
    <dbReference type="NCBI Taxonomy" id="1798707"/>
    <lineage>
        <taxon>Bacteria</taxon>
        <taxon>Candidatus Magasanikiibacteriota</taxon>
    </lineage>
</organism>
<comment type="caution">
    <text evidence="3">The sequence shown here is derived from an EMBL/GenBank/DDBJ whole genome shotgun (WGS) entry which is preliminary data.</text>
</comment>
<dbReference type="InterPro" id="IPR019734">
    <property type="entry name" value="TPR_rpt"/>
</dbReference>
<evidence type="ECO:0000256" key="2">
    <source>
        <dbReference type="SAM" id="Phobius"/>
    </source>
</evidence>
<feature type="repeat" description="TPR" evidence="1">
    <location>
        <begin position="240"/>
        <end position="273"/>
    </location>
</feature>
<feature type="transmembrane region" description="Helical" evidence="2">
    <location>
        <begin position="21"/>
        <end position="42"/>
    </location>
</feature>
<accession>A0A1F6NYE9</accession>
<evidence type="ECO:0000256" key="1">
    <source>
        <dbReference type="PROSITE-ProRule" id="PRU00339"/>
    </source>
</evidence>
<sequence length="298" mass="34706">MPKQNSIGKKYFLIFKISYNLFYFILGMILLFIISFSLFYFVQKEQNIQETILANKMAEQAKKNDVYWRELGIKIFGDLKKMVAEKNQMTGIEAKEFQDDIGEGLSYLIKAKELNIKSYDNWLALARFYDFFIPYVAGFESDASEHYLYILKNFSADYDVKRHAVRVLIINSDKASQAGKNETSKSSLSIASELSKNLSQNDPVNLFGKYYEALIARRLKNYNFATSTLEQIKPFLNKEPDLYFELGMAYLETNQFEKAKINFETSSKMSDVYQKNCAIYLRMINEKMDKKATLKKRG</sequence>
<protein>
    <recommendedName>
        <fullName evidence="5">Tetratricopeptide repeat-like domain-containing protein</fullName>
    </recommendedName>
</protein>
<dbReference type="InterPro" id="IPR011990">
    <property type="entry name" value="TPR-like_helical_dom_sf"/>
</dbReference>
<dbReference type="PROSITE" id="PS50005">
    <property type="entry name" value="TPR"/>
    <property type="match status" value="1"/>
</dbReference>
<dbReference type="AlphaFoldDB" id="A0A1F6NYE9"/>
<dbReference type="Proteomes" id="UP000178490">
    <property type="component" value="Unassembled WGS sequence"/>
</dbReference>
<evidence type="ECO:0000313" key="4">
    <source>
        <dbReference type="Proteomes" id="UP000178490"/>
    </source>
</evidence>
<evidence type="ECO:0000313" key="3">
    <source>
        <dbReference type="EMBL" id="OGH88949.1"/>
    </source>
</evidence>
<keyword evidence="2" id="KW-0472">Membrane</keyword>
<keyword evidence="1" id="KW-0802">TPR repeat</keyword>
<keyword evidence="2" id="KW-0812">Transmembrane</keyword>
<dbReference type="EMBL" id="MFRC01000056">
    <property type="protein sequence ID" value="OGH88949.1"/>
    <property type="molecule type" value="Genomic_DNA"/>
</dbReference>
<reference evidence="3 4" key="1">
    <citation type="journal article" date="2016" name="Nat. Commun.">
        <title>Thousands of microbial genomes shed light on interconnected biogeochemical processes in an aquifer system.</title>
        <authorList>
            <person name="Anantharaman K."/>
            <person name="Brown C.T."/>
            <person name="Hug L.A."/>
            <person name="Sharon I."/>
            <person name="Castelle C.J."/>
            <person name="Probst A.J."/>
            <person name="Thomas B.C."/>
            <person name="Singh A."/>
            <person name="Wilkins M.J."/>
            <person name="Karaoz U."/>
            <person name="Brodie E.L."/>
            <person name="Williams K.H."/>
            <person name="Hubbard S.S."/>
            <person name="Banfield J.F."/>
        </authorList>
    </citation>
    <scope>NUCLEOTIDE SEQUENCE [LARGE SCALE GENOMIC DNA]</scope>
</reference>